<dbReference type="GO" id="GO:0000785">
    <property type="term" value="C:chromatin"/>
    <property type="evidence" value="ECO:0007669"/>
    <property type="project" value="TreeGrafter"/>
</dbReference>
<dbReference type="GO" id="GO:0009653">
    <property type="term" value="P:anatomical structure morphogenesis"/>
    <property type="evidence" value="ECO:0007669"/>
    <property type="project" value="UniProtKB-ARBA"/>
</dbReference>
<evidence type="ECO:0000256" key="1">
    <source>
        <dbReference type="ARBA" id="ARBA00004123"/>
    </source>
</evidence>
<feature type="domain" description="T-box" evidence="8">
    <location>
        <begin position="108"/>
        <end position="286"/>
    </location>
</feature>
<feature type="region of interest" description="Disordered" evidence="7">
    <location>
        <begin position="314"/>
        <end position="443"/>
    </location>
</feature>
<keyword evidence="2" id="KW-0805">Transcription regulation</keyword>
<evidence type="ECO:0000256" key="4">
    <source>
        <dbReference type="ARBA" id="ARBA00023163"/>
    </source>
</evidence>
<dbReference type="Pfam" id="PF20627">
    <property type="entry name" value="TBX2-3_RD"/>
    <property type="match status" value="1"/>
</dbReference>
<evidence type="ECO:0000256" key="7">
    <source>
        <dbReference type="SAM" id="MobiDB-lite"/>
    </source>
</evidence>
<dbReference type="GO" id="GO:0000981">
    <property type="term" value="F:DNA-binding transcription factor activity, RNA polymerase II-specific"/>
    <property type="evidence" value="ECO:0007669"/>
    <property type="project" value="TreeGrafter"/>
</dbReference>
<dbReference type="PRINTS" id="PR00937">
    <property type="entry name" value="TBOX"/>
</dbReference>
<dbReference type="InterPro" id="IPR002070">
    <property type="entry name" value="TF_Brachyury"/>
</dbReference>
<reference evidence="10 11" key="2">
    <citation type="submission" date="2025-04" db="UniProtKB">
        <authorList>
            <consortium name="RefSeq"/>
        </authorList>
    </citation>
    <scope>IDENTIFICATION</scope>
    <source>
        <tissue evidence="10 11">Blood</tissue>
    </source>
</reference>
<dbReference type="PRINTS" id="PR00938">
    <property type="entry name" value="BRACHYURY"/>
</dbReference>
<dbReference type="PANTHER" id="PTHR11267:SF82">
    <property type="entry name" value="T-BOX TRANSCRIPTION FACTOR TBX2"/>
    <property type="match status" value="1"/>
</dbReference>
<reference evidence="9" key="1">
    <citation type="journal article" date="2016" name="Nat. Commun.">
        <title>The channel catfish genome sequence provides insights into the evolution of scale formation in teleosts.</title>
        <authorList>
            <person name="Liu Z."/>
            <person name="Liu S."/>
            <person name="Yao J."/>
            <person name="Bao L."/>
            <person name="Zhang J."/>
            <person name="Li Y."/>
            <person name="Jiang C."/>
            <person name="Sun L."/>
            <person name="Wang R."/>
            <person name="Zhang Y."/>
            <person name="Zhou T."/>
            <person name="Zeng Q."/>
            <person name="Fu Q."/>
            <person name="Gao S."/>
            <person name="Li N."/>
            <person name="Koren S."/>
            <person name="Jiang Y."/>
            <person name="Zimin A."/>
            <person name="Xu P."/>
            <person name="Phillippy A.M."/>
            <person name="Geng X."/>
            <person name="Song L."/>
            <person name="Sun F."/>
            <person name="Li C."/>
            <person name="Wang X."/>
            <person name="Chen A."/>
            <person name="Jin Y."/>
            <person name="Yuan Z."/>
            <person name="Yang Y."/>
            <person name="Tan S."/>
            <person name="Peatman E."/>
            <person name="Lu J."/>
            <person name="Qin Z."/>
            <person name="Dunham R."/>
            <person name="Li Z."/>
            <person name="Sonstegard T."/>
            <person name="Feng J."/>
            <person name="Danzmann R.G."/>
            <person name="Schroeder S."/>
            <person name="Scheffler B."/>
            <person name="Duke M.V."/>
            <person name="Ballard L."/>
            <person name="Kucuktas H."/>
            <person name="Kaltenboeck L."/>
            <person name="Liu H."/>
            <person name="Armbruster J."/>
            <person name="Xie Y."/>
            <person name="Kirby M.L."/>
            <person name="Tian Y."/>
            <person name="Flanagan M.E."/>
            <person name="Mu W."/>
            <person name="Waldbieser G.C."/>
        </authorList>
    </citation>
    <scope>NUCLEOTIDE SEQUENCE [LARGE SCALE GENOMIC DNA]</scope>
    <source>
        <strain evidence="9">SDA103</strain>
    </source>
</reference>
<dbReference type="InterPro" id="IPR018186">
    <property type="entry name" value="TF_T-box_CS"/>
</dbReference>
<feature type="compositionally biased region" description="Low complexity" evidence="7">
    <location>
        <begin position="623"/>
        <end position="652"/>
    </location>
</feature>
<dbReference type="PROSITE" id="PS50252">
    <property type="entry name" value="TBOX_3"/>
    <property type="match status" value="1"/>
</dbReference>
<dbReference type="InterPro" id="IPR008967">
    <property type="entry name" value="p53-like_TF_DNA-bd_sf"/>
</dbReference>
<feature type="compositionally biased region" description="Low complexity" evidence="7">
    <location>
        <begin position="77"/>
        <end position="86"/>
    </location>
</feature>
<dbReference type="GO" id="GO:0000978">
    <property type="term" value="F:RNA polymerase II cis-regulatory region sequence-specific DNA binding"/>
    <property type="evidence" value="ECO:0007669"/>
    <property type="project" value="InterPro"/>
</dbReference>
<dbReference type="RefSeq" id="XP_047007880.1">
    <property type="nucleotide sequence ID" value="XM_047151924.2"/>
</dbReference>
<feature type="region of interest" description="Disordered" evidence="7">
    <location>
        <begin position="67"/>
        <end position="86"/>
    </location>
</feature>
<feature type="compositionally biased region" description="Basic and acidic residues" evidence="7">
    <location>
        <begin position="279"/>
        <end position="291"/>
    </location>
</feature>
<dbReference type="PROSITE" id="PS01264">
    <property type="entry name" value="TBOX_2"/>
    <property type="match status" value="1"/>
</dbReference>
<keyword evidence="4" id="KW-0804">Transcription</keyword>
<accession>A0A979ENH3</accession>
<dbReference type="FunFam" id="2.60.40.820:FF:000003">
    <property type="entry name" value="T-box transcription factor TBX3"/>
    <property type="match status" value="1"/>
</dbReference>
<feature type="region of interest" description="Disordered" evidence="7">
    <location>
        <begin position="279"/>
        <end position="298"/>
    </location>
</feature>
<dbReference type="GO" id="GO:0001708">
    <property type="term" value="P:cell fate specification"/>
    <property type="evidence" value="ECO:0007669"/>
    <property type="project" value="TreeGrafter"/>
</dbReference>
<evidence type="ECO:0000256" key="6">
    <source>
        <dbReference type="PROSITE-ProRule" id="PRU00201"/>
    </source>
</evidence>
<dbReference type="Pfam" id="PF00907">
    <property type="entry name" value="T-box"/>
    <property type="match status" value="1"/>
</dbReference>
<keyword evidence="5 6" id="KW-0539">Nucleus</keyword>
<comment type="caution">
    <text evidence="6">Lacks conserved residue(s) required for the propagation of feature annotation.</text>
</comment>
<feature type="compositionally biased region" description="Basic and acidic residues" evidence="7">
    <location>
        <begin position="348"/>
        <end position="366"/>
    </location>
</feature>
<feature type="region of interest" description="Disordered" evidence="7">
    <location>
        <begin position="610"/>
        <end position="684"/>
    </location>
</feature>
<dbReference type="InterPro" id="IPR048387">
    <property type="entry name" value="TBX2_3_RD"/>
</dbReference>
<organism evidence="9 10">
    <name type="scientific">Ictalurus punctatus</name>
    <name type="common">Channel catfish</name>
    <name type="synonym">Silurus punctatus</name>
    <dbReference type="NCBI Taxonomy" id="7998"/>
    <lineage>
        <taxon>Eukaryota</taxon>
        <taxon>Metazoa</taxon>
        <taxon>Chordata</taxon>
        <taxon>Craniata</taxon>
        <taxon>Vertebrata</taxon>
        <taxon>Euteleostomi</taxon>
        <taxon>Actinopterygii</taxon>
        <taxon>Neopterygii</taxon>
        <taxon>Teleostei</taxon>
        <taxon>Ostariophysi</taxon>
        <taxon>Siluriformes</taxon>
        <taxon>Ictaluridae</taxon>
        <taxon>Ictalurus</taxon>
    </lineage>
</organism>
<keyword evidence="3 6" id="KW-0238">DNA-binding</keyword>
<dbReference type="Pfam" id="PF12598">
    <property type="entry name" value="TBX2-3_TAD"/>
    <property type="match status" value="1"/>
</dbReference>
<gene>
    <name evidence="10 11" type="primary">tbx2a</name>
</gene>
<feature type="compositionally biased region" description="Basic residues" evidence="7">
    <location>
        <begin position="67"/>
        <end position="76"/>
    </location>
</feature>
<dbReference type="InterPro" id="IPR001699">
    <property type="entry name" value="TF_T-box"/>
</dbReference>
<dbReference type="AlphaFoldDB" id="A0A979ENH3"/>
<dbReference type="GO" id="GO:0005634">
    <property type="term" value="C:nucleus"/>
    <property type="evidence" value="ECO:0007669"/>
    <property type="project" value="UniProtKB-SubCell"/>
</dbReference>
<dbReference type="PANTHER" id="PTHR11267">
    <property type="entry name" value="T-BOX PROTEIN-RELATED"/>
    <property type="match status" value="1"/>
</dbReference>
<feature type="compositionally biased region" description="Basic and acidic residues" evidence="7">
    <location>
        <begin position="418"/>
        <end position="443"/>
    </location>
</feature>
<evidence type="ECO:0000313" key="9">
    <source>
        <dbReference type="Proteomes" id="UP000221080"/>
    </source>
</evidence>
<dbReference type="SUPFAM" id="SSF49417">
    <property type="entry name" value="p53-like transcription factors"/>
    <property type="match status" value="1"/>
</dbReference>
<dbReference type="InterPro" id="IPR022582">
    <property type="entry name" value="TBX2/3_TAD"/>
</dbReference>
<dbReference type="Gene3D" id="2.60.40.820">
    <property type="entry name" value="Transcription factor, T-box"/>
    <property type="match status" value="1"/>
</dbReference>
<evidence type="ECO:0000256" key="5">
    <source>
        <dbReference type="ARBA" id="ARBA00023242"/>
    </source>
</evidence>
<evidence type="ECO:0000313" key="11">
    <source>
        <dbReference type="RefSeq" id="XP_053533140.1"/>
    </source>
</evidence>
<dbReference type="RefSeq" id="XP_053533140.1">
    <property type="nucleotide sequence ID" value="XM_053677165.1"/>
</dbReference>
<dbReference type="GeneID" id="108260405"/>
<dbReference type="KEGG" id="ipu:108260405"/>
<dbReference type="CTD" id="573084"/>
<dbReference type="CDD" id="cd20188">
    <property type="entry name" value="T-box_TBX2_3-like"/>
    <property type="match status" value="1"/>
</dbReference>
<name>A0A979ENH3_ICTPU</name>
<dbReference type="GeneTree" id="ENSGT00940000158439"/>
<dbReference type="Proteomes" id="UP000221080">
    <property type="component" value="Chromosome 28"/>
</dbReference>
<comment type="subcellular location">
    <subcellularLocation>
        <location evidence="1 6">Nucleus</location>
    </subcellularLocation>
</comment>
<feature type="compositionally biased region" description="Basic and acidic residues" evidence="7">
    <location>
        <begin position="387"/>
        <end position="411"/>
    </location>
</feature>
<dbReference type="SMART" id="SM00425">
    <property type="entry name" value="TBOX"/>
    <property type="match status" value="1"/>
</dbReference>
<evidence type="ECO:0000259" key="8">
    <source>
        <dbReference type="PROSITE" id="PS50252"/>
    </source>
</evidence>
<keyword evidence="9" id="KW-1185">Reference proteome</keyword>
<evidence type="ECO:0000256" key="3">
    <source>
        <dbReference type="ARBA" id="ARBA00023125"/>
    </source>
</evidence>
<feature type="compositionally biased region" description="Polar residues" evidence="7">
    <location>
        <begin position="367"/>
        <end position="384"/>
    </location>
</feature>
<dbReference type="GO" id="GO:0060429">
    <property type="term" value="P:epithelium development"/>
    <property type="evidence" value="ECO:0007669"/>
    <property type="project" value="UniProtKB-ARBA"/>
</dbReference>
<feature type="compositionally biased region" description="Basic and acidic residues" evidence="7">
    <location>
        <begin position="672"/>
        <end position="684"/>
    </location>
</feature>
<dbReference type="InterPro" id="IPR046360">
    <property type="entry name" value="T-box_DNA-bd"/>
</dbReference>
<dbReference type="OrthoDB" id="7442607at2759"/>
<dbReference type="GO" id="GO:0045893">
    <property type="term" value="P:positive regulation of DNA-templated transcription"/>
    <property type="evidence" value="ECO:0007669"/>
    <property type="project" value="InterPro"/>
</dbReference>
<evidence type="ECO:0000313" key="10">
    <source>
        <dbReference type="RefSeq" id="XP_047007880.1"/>
    </source>
</evidence>
<proteinExistence type="predicted"/>
<sequence>MRDPVFTGTGAMAYHPFHAHRPADFPVSAFLAAAQPASFFPSLGLLPKPLAEHALSGAAEAGLHAALHGHHHHHSHPQQQQAAAAAHLRALKSLEPEEEVEDDPKVTLEAKELWDQFHKLGTEMVITKSGRRMFPPYKVRVNGLDKKAKYILLMDIVAADDCRYKFHNSRWMVAGKADPEMPKRMYIHPDSPATGEQWMAKPVTFHKLKLTNNISDKHGFTILNSMHKYQPRFHIVRANDILKLPYSTFRTYVFPETDFIAVTAYQNDKITQLKIDHNPFAKGFRDTGNGRREKRKQLSLPALRVYDEACAKGDGAESDASSCDPPSTREPLHSPLGSATSPLKFSRSSRDEKNSTESDQEFEHQEQMSVGVSSPGPQAASPFNPSIEERVKDRPDLDKKEDYADSSRESDSAFSSRNPEKDKSERRNPKESEPSRKEGKERFTPLLIQTEGPSSFSANHFQSLALSGLHGQPLFNPLSAAGHPLLFHPSQFAMAPGAFSTMGMGHLLASMSGASALENGGLSPQGSATPGSFPFHLSQHMLASQGISMQPFGSLLPYPYTYMAAAAAAAAASSLPAGGVASCLNRSALLSGSRPRLRFSPYQIPQSSSLLSAGLPGADHADSASGSSSKPGSREGSPTPGPHGSPHASPHVPAKEAVNELQSIQRLVSGLEKQRDASPGREST</sequence>
<evidence type="ECO:0000256" key="2">
    <source>
        <dbReference type="ARBA" id="ARBA00023015"/>
    </source>
</evidence>
<dbReference type="PROSITE" id="PS01283">
    <property type="entry name" value="TBOX_1"/>
    <property type="match status" value="1"/>
</dbReference>
<dbReference type="OMA" id="VSEHHSQ"/>
<dbReference type="InterPro" id="IPR036960">
    <property type="entry name" value="T-box_sf"/>
</dbReference>
<protein>
    <submittedName>
        <fullName evidence="10 11">T-box transcription factor TBX2a</fullName>
    </submittedName>
</protein>